<evidence type="ECO:0000313" key="3">
    <source>
        <dbReference type="Proteomes" id="UP001153636"/>
    </source>
</evidence>
<dbReference type="AlphaFoldDB" id="A0A9P0GEZ5"/>
<gene>
    <name evidence="2" type="ORF">PSYICH_LOCUS6595</name>
</gene>
<dbReference type="PANTHER" id="PTHR36159">
    <property type="entry name" value="PROTEIN CBG23766"/>
    <property type="match status" value="1"/>
</dbReference>
<reference evidence="2" key="1">
    <citation type="submission" date="2022-01" db="EMBL/GenBank/DDBJ databases">
        <authorList>
            <person name="King R."/>
        </authorList>
    </citation>
    <scope>NUCLEOTIDE SEQUENCE</scope>
</reference>
<dbReference type="Pfam" id="PF21738">
    <property type="entry name" value="DJR-like_dom"/>
    <property type="match status" value="1"/>
</dbReference>
<evidence type="ECO:0000313" key="2">
    <source>
        <dbReference type="EMBL" id="CAH1106942.1"/>
    </source>
</evidence>
<dbReference type="PANTHER" id="PTHR36159:SF1">
    <property type="entry name" value="RETROVIRUS-RELATED POL POLYPROTEIN FROM TRANSPOSON 412-LIKE PROTEIN"/>
    <property type="match status" value="1"/>
</dbReference>
<organism evidence="2 3">
    <name type="scientific">Psylliodes chrysocephalus</name>
    <dbReference type="NCBI Taxonomy" id="3402493"/>
    <lineage>
        <taxon>Eukaryota</taxon>
        <taxon>Metazoa</taxon>
        <taxon>Ecdysozoa</taxon>
        <taxon>Arthropoda</taxon>
        <taxon>Hexapoda</taxon>
        <taxon>Insecta</taxon>
        <taxon>Pterygota</taxon>
        <taxon>Neoptera</taxon>
        <taxon>Endopterygota</taxon>
        <taxon>Coleoptera</taxon>
        <taxon>Polyphaga</taxon>
        <taxon>Cucujiformia</taxon>
        <taxon>Chrysomeloidea</taxon>
        <taxon>Chrysomelidae</taxon>
        <taxon>Galerucinae</taxon>
        <taxon>Alticini</taxon>
        <taxon>Psylliodes</taxon>
    </lineage>
</organism>
<protein>
    <recommendedName>
        <fullName evidence="1">Double jelly roll-like domain-containing protein</fullName>
    </recommendedName>
</protein>
<accession>A0A9P0GEZ5</accession>
<sequence length="433" mass="49660">MYKRKRTEEKAHTHTSSIFDLYQSPTFDESIRKSEYRSYTPFIKSFNCNDSVEFNVNQVDSFFAMFASRIAIKGKLEVTGKGDVTLAPNFGGFLFDSCTYSESAREVETVRDPGIVSAIRAYTCYNKDDANHMSIAGWNYPSAPILSAHDKSFSLLMPLKHIFNIFNDYPMITCGRQTFRFVRARNDNDCVIIKEKVGETGTTAKIVIESIELKIKHIYPNDDVKQQLLKSIQTDKPILIPFRKWDLNELPTITAGARREIWAVKTSTAIERPRFIIVCFQTDKRDAVEADPTLFDHVNTASIRVSLNGEYYPNERMQLDFANSHFAEAHFNYSDFQAMGGAMCDAMCGALLWTYTYTNKNLDEIAYQNHLSKKDEARTEKESYNSFLPSTSSLFCYVSSIQLSMSSLYYKTKLIVHNFTLFNLKSKKGYCYK</sequence>
<evidence type="ECO:0000259" key="1">
    <source>
        <dbReference type="Pfam" id="PF21738"/>
    </source>
</evidence>
<name>A0A9P0GEZ5_9CUCU</name>
<dbReference type="OrthoDB" id="6746907at2759"/>
<dbReference type="InterPro" id="IPR049512">
    <property type="entry name" value="DJR-like_dom"/>
</dbReference>
<dbReference type="Proteomes" id="UP001153636">
    <property type="component" value="Chromosome 2"/>
</dbReference>
<proteinExistence type="predicted"/>
<dbReference type="EMBL" id="OV651814">
    <property type="protein sequence ID" value="CAH1106942.1"/>
    <property type="molecule type" value="Genomic_DNA"/>
</dbReference>
<keyword evidence="3" id="KW-1185">Reference proteome</keyword>
<feature type="domain" description="Double jelly roll-like" evidence="1">
    <location>
        <begin position="84"/>
        <end position="338"/>
    </location>
</feature>